<dbReference type="AlphaFoldDB" id="A0AAD3S2F5"/>
<reference evidence="1" key="1">
    <citation type="submission" date="2023-05" db="EMBL/GenBank/DDBJ databases">
        <title>Nepenthes gracilis genome sequencing.</title>
        <authorList>
            <person name="Fukushima K."/>
        </authorList>
    </citation>
    <scope>NUCLEOTIDE SEQUENCE</scope>
    <source>
        <strain evidence="1">SING2019-196</strain>
    </source>
</reference>
<evidence type="ECO:0000313" key="2">
    <source>
        <dbReference type="Proteomes" id="UP001279734"/>
    </source>
</evidence>
<evidence type="ECO:0000313" key="1">
    <source>
        <dbReference type="EMBL" id="GMH03184.1"/>
    </source>
</evidence>
<keyword evidence="2" id="KW-1185">Reference proteome</keyword>
<sequence>MSIFQLVCAPFPLFNIAYETKNKRRIVVGMSDRIDGLMRDGLIPLDGVEGLVRDGLAIPRNSSRSVMGNVIRAKDRDLITGVTTAVLLR</sequence>
<dbReference type="EMBL" id="BSYO01000004">
    <property type="protein sequence ID" value="GMH03184.1"/>
    <property type="molecule type" value="Genomic_DNA"/>
</dbReference>
<comment type="caution">
    <text evidence="1">The sequence shown here is derived from an EMBL/GenBank/DDBJ whole genome shotgun (WGS) entry which is preliminary data.</text>
</comment>
<gene>
    <name evidence="1" type="ORF">Nepgr_005023</name>
</gene>
<accession>A0AAD3S2F5</accession>
<name>A0AAD3S2F5_NEPGR</name>
<proteinExistence type="predicted"/>
<protein>
    <submittedName>
        <fullName evidence="1">Uncharacterized protein</fullName>
    </submittedName>
</protein>
<organism evidence="1 2">
    <name type="scientific">Nepenthes gracilis</name>
    <name type="common">Slender pitcher plant</name>
    <dbReference type="NCBI Taxonomy" id="150966"/>
    <lineage>
        <taxon>Eukaryota</taxon>
        <taxon>Viridiplantae</taxon>
        <taxon>Streptophyta</taxon>
        <taxon>Embryophyta</taxon>
        <taxon>Tracheophyta</taxon>
        <taxon>Spermatophyta</taxon>
        <taxon>Magnoliopsida</taxon>
        <taxon>eudicotyledons</taxon>
        <taxon>Gunneridae</taxon>
        <taxon>Pentapetalae</taxon>
        <taxon>Caryophyllales</taxon>
        <taxon>Nepenthaceae</taxon>
        <taxon>Nepenthes</taxon>
    </lineage>
</organism>
<dbReference type="Proteomes" id="UP001279734">
    <property type="component" value="Unassembled WGS sequence"/>
</dbReference>